<evidence type="ECO:0000313" key="3">
    <source>
        <dbReference type="Proteomes" id="UP000199137"/>
    </source>
</evidence>
<evidence type="ECO:0000256" key="1">
    <source>
        <dbReference type="SAM" id="Phobius"/>
    </source>
</evidence>
<keyword evidence="1" id="KW-0472">Membrane</keyword>
<dbReference type="Proteomes" id="UP000199137">
    <property type="component" value="Unassembled WGS sequence"/>
</dbReference>
<feature type="transmembrane region" description="Helical" evidence="1">
    <location>
        <begin position="22"/>
        <end position="40"/>
    </location>
</feature>
<gene>
    <name evidence="2" type="ORF">SAMN05421854_12483</name>
</gene>
<dbReference type="EMBL" id="FOWC01000024">
    <property type="protein sequence ID" value="SFQ77768.1"/>
    <property type="molecule type" value="Genomic_DNA"/>
</dbReference>
<keyword evidence="1" id="KW-1133">Transmembrane helix</keyword>
<dbReference type="RefSeq" id="WP_093577164.1">
    <property type="nucleotide sequence ID" value="NZ_FOWC01000024.1"/>
</dbReference>
<keyword evidence="1" id="KW-0812">Transmembrane</keyword>
<accession>A0A1I6BA06</accession>
<proteinExistence type="predicted"/>
<dbReference type="AlphaFoldDB" id="A0A1I6BA06"/>
<protein>
    <submittedName>
        <fullName evidence="2">Uncharacterized protein</fullName>
    </submittedName>
</protein>
<organism evidence="2 3">
    <name type="scientific">Amycolatopsis rubida</name>
    <dbReference type="NCBI Taxonomy" id="112413"/>
    <lineage>
        <taxon>Bacteria</taxon>
        <taxon>Bacillati</taxon>
        <taxon>Actinomycetota</taxon>
        <taxon>Actinomycetes</taxon>
        <taxon>Pseudonocardiales</taxon>
        <taxon>Pseudonocardiaceae</taxon>
        <taxon>Amycolatopsis</taxon>
    </lineage>
</organism>
<evidence type="ECO:0000313" key="2">
    <source>
        <dbReference type="EMBL" id="SFQ77768.1"/>
    </source>
</evidence>
<name>A0A1I6BA06_9PSEU</name>
<sequence>MNHPLLGCELTGLAGSATSGSIHAWMQLLVMATLIVWCRYRCAWPDLPGHSTKEVYIVNINISSEGGTDDPRVH</sequence>
<reference evidence="2 3" key="1">
    <citation type="submission" date="2016-10" db="EMBL/GenBank/DDBJ databases">
        <authorList>
            <person name="de Groot N.N."/>
        </authorList>
    </citation>
    <scope>NUCLEOTIDE SEQUENCE [LARGE SCALE GENOMIC DNA]</scope>
    <source>
        <strain evidence="2 3">DSM 44637</strain>
    </source>
</reference>